<dbReference type="PANTHER" id="PTHR11133">
    <property type="entry name" value="SACCHAROPINE DEHYDROGENASE"/>
    <property type="match status" value="1"/>
</dbReference>
<evidence type="ECO:0000313" key="6">
    <source>
        <dbReference type="Proteomes" id="UP000039865"/>
    </source>
</evidence>
<keyword evidence="1" id="KW-0560">Oxidoreductase</keyword>
<dbReference type="GO" id="GO:0004753">
    <property type="term" value="F:saccharopine dehydrogenase activity"/>
    <property type="evidence" value="ECO:0007669"/>
    <property type="project" value="TreeGrafter"/>
</dbReference>
<evidence type="ECO:0000256" key="1">
    <source>
        <dbReference type="ARBA" id="ARBA00023002"/>
    </source>
</evidence>
<dbReference type="SUPFAM" id="SSF52283">
    <property type="entry name" value="Formate/glycerate dehydrogenase catalytic domain-like"/>
    <property type="match status" value="1"/>
</dbReference>
<keyword evidence="3" id="KW-0175">Coiled coil</keyword>
<dbReference type="OMA" id="LATNCEH"/>
<dbReference type="CDD" id="cd12189">
    <property type="entry name" value="LKR_SDH_like"/>
    <property type="match status" value="1"/>
</dbReference>
<dbReference type="AlphaFoldDB" id="A0A078ABY3"/>
<gene>
    <name evidence="5" type="primary">Contig12635.g13484</name>
    <name evidence="5" type="ORF">STYLEM_7259</name>
</gene>
<evidence type="ECO:0000256" key="2">
    <source>
        <dbReference type="ARBA" id="ARBA00023027"/>
    </source>
</evidence>
<dbReference type="InterPro" id="IPR007886">
    <property type="entry name" value="AlaDH/PNT_N"/>
</dbReference>
<evidence type="ECO:0000256" key="3">
    <source>
        <dbReference type="SAM" id="Coils"/>
    </source>
</evidence>
<sequence length="571" mass="65894">MESKRTVGIIREEKNKWERRCALTPNEVKQLVEDGIRVVVQTSPNRCYSDEEFIEVGAIVQEDLSECNVIFGVKEVPIDNLQENKTYLFFSHTIKAQEYNMPLLDAMLSKKIRQIDYECIRENKDLNPQRLVAFGRYAGIAGAFDFFRGIGEFLLQKKLQTPFIFLGSTYMYEDYESMSDALKRASKNIAKNGTPKQYSPMVFAVTGTGRVAQGIIEVLEQLPHVFVDPDELKDVSTKYDNKKIIISQFTGKHLVRHKDGKEFDKCDYYTHPNQYESKFNDYLPFVHFIINGIYWEAKYPRILSIEELREAVLEKRSALLGVCDISADYMGSIEFTTQFTSIENPFLLYDPVKEEFFNTMNEANDNTILFHSVDHLPAEMPKEASNHFGEKLMPFVKAIVNSDPTLPFDQQEDLPGEIKKAVICCHGELTPSYLYIEELRRIRQQAKKHQEDYMNKVKEAERKTSSLRRGMKFATVVFQGHLFDTKFFNKLIDILEENNIDFRVIEWEVGNQSIKTSQVTLQLFAQSTESMDISKDKIEKLAAIHKIEIFEGTGPAFEGNVPKDIHADRVL</sequence>
<organism evidence="5 6">
    <name type="scientific">Stylonychia lemnae</name>
    <name type="common">Ciliate</name>
    <dbReference type="NCBI Taxonomy" id="5949"/>
    <lineage>
        <taxon>Eukaryota</taxon>
        <taxon>Sar</taxon>
        <taxon>Alveolata</taxon>
        <taxon>Ciliophora</taxon>
        <taxon>Intramacronucleata</taxon>
        <taxon>Spirotrichea</taxon>
        <taxon>Stichotrichia</taxon>
        <taxon>Sporadotrichida</taxon>
        <taxon>Oxytrichidae</taxon>
        <taxon>Stylonychinae</taxon>
        <taxon>Stylonychia</taxon>
    </lineage>
</organism>
<reference evidence="5 6" key="1">
    <citation type="submission" date="2014-06" db="EMBL/GenBank/DDBJ databases">
        <authorList>
            <person name="Swart Estienne"/>
        </authorList>
    </citation>
    <scope>NUCLEOTIDE SEQUENCE [LARGE SCALE GENOMIC DNA]</scope>
    <source>
        <strain evidence="5 6">130c</strain>
    </source>
</reference>
<dbReference type="Gene3D" id="3.30.70.2690">
    <property type="entry name" value="LOR/SDH bifunctional enzyme, conserved domain"/>
    <property type="match status" value="1"/>
</dbReference>
<dbReference type="Proteomes" id="UP000039865">
    <property type="component" value="Unassembled WGS sequence"/>
</dbReference>
<keyword evidence="6" id="KW-1185">Reference proteome</keyword>
<feature type="domain" description="Alanine dehydrogenase/pyridine nucleotide transhydrogenase N-terminal" evidence="4">
    <location>
        <begin position="8"/>
        <end position="141"/>
    </location>
</feature>
<dbReference type="InterPro" id="IPR007545">
    <property type="entry name" value="LOR/SDH_bifunc_enz_cons_dom"/>
</dbReference>
<feature type="coiled-coil region" evidence="3">
    <location>
        <begin position="436"/>
        <end position="463"/>
    </location>
</feature>
<dbReference type="InParanoid" id="A0A078ABY3"/>
<evidence type="ECO:0000313" key="5">
    <source>
        <dbReference type="EMBL" id="CDW78283.1"/>
    </source>
</evidence>
<dbReference type="PANTHER" id="PTHR11133:SF22">
    <property type="entry name" value="ALPHA-AMINOADIPIC SEMIALDEHYDE SYNTHASE, MITOCHONDRIAL"/>
    <property type="match status" value="1"/>
</dbReference>
<dbReference type="SMART" id="SM01003">
    <property type="entry name" value="AlaDh_PNT_N"/>
    <property type="match status" value="1"/>
</dbReference>
<dbReference type="Gene3D" id="3.40.50.720">
    <property type="entry name" value="NAD(P)-binding Rossmann-like Domain"/>
    <property type="match status" value="2"/>
</dbReference>
<name>A0A078ABY3_STYLE</name>
<dbReference type="Pfam" id="PF04455">
    <property type="entry name" value="Saccharop_dh_N"/>
    <property type="match status" value="1"/>
</dbReference>
<dbReference type="InterPro" id="IPR051168">
    <property type="entry name" value="AASS"/>
</dbReference>
<dbReference type="InterPro" id="IPR043009">
    <property type="entry name" value="LOR/SDH_bifunc_enz_cons_dom_sf"/>
</dbReference>
<dbReference type="Pfam" id="PF05222">
    <property type="entry name" value="AlaDh_PNT_N"/>
    <property type="match status" value="1"/>
</dbReference>
<dbReference type="FunFam" id="3.40.50.720:FF:000087">
    <property type="entry name" value="alpha-aminoadipic semialdehyde synthase, mitochondrial"/>
    <property type="match status" value="1"/>
</dbReference>
<proteinExistence type="predicted"/>
<dbReference type="EMBL" id="CCKQ01006945">
    <property type="protein sequence ID" value="CDW78283.1"/>
    <property type="molecule type" value="Genomic_DNA"/>
</dbReference>
<dbReference type="GO" id="GO:0019878">
    <property type="term" value="P:lysine biosynthetic process via aminoadipic acid"/>
    <property type="evidence" value="ECO:0007669"/>
    <property type="project" value="TreeGrafter"/>
</dbReference>
<protein>
    <submittedName>
        <fullName evidence="5">Aminoadipic semialdehyde synthase</fullName>
    </submittedName>
</protein>
<dbReference type="GO" id="GO:0005737">
    <property type="term" value="C:cytoplasm"/>
    <property type="evidence" value="ECO:0007669"/>
    <property type="project" value="TreeGrafter"/>
</dbReference>
<keyword evidence="2" id="KW-0520">NAD</keyword>
<evidence type="ECO:0000259" key="4">
    <source>
        <dbReference type="SMART" id="SM01003"/>
    </source>
</evidence>
<accession>A0A078ABY3</accession>
<dbReference type="OrthoDB" id="10059875at2759"/>